<dbReference type="Gene3D" id="3.80.10.10">
    <property type="entry name" value="Ribonuclease Inhibitor"/>
    <property type="match status" value="1"/>
</dbReference>
<sequence length="589" mass="65783">MVQLERVFRRIDDAEKRIRYSFDPGEQHLDDALQHDPPDAERIHVGLLAVDAGVGSIKAGIREAYNIPCECDDDGESSSSTTSPSQSQVSAPPGTATVMTNKMGEIRHGPQMSHLRLAVGGLDERLRGCALCLAAFPEGAVIKKRLLLHWWVAEGFVRSADEGKSRFDDLTAKGFIIPFTAPNAICRTVHRCTVRPWMRDLLLSVARRNGFLELNAGDVEFARRACLRGDKQAAGFSAAVRAIYNIGQKYVELNERWFAGKKDLRVLQLGQWREFSTAQQIASPMDSHIEVSGVERFRDMESCKNLRYVSFRGILRIKSLPSSIGKLRQLQVLDLRACHNLEELGQGIAKLDRLEYLDLSECHLLVGMPKGLGQLTRLQILKGFVVANSNSRDFCHLNELTKLEKLRKLGIVVGRMAVPVEDEFLKLGEFRSLESLRISWAVLSSAKNGVTAAASPRHSVAATMKYALPPNLKKLDLHCFPFADFARWVRPTGVRKLYIRGGKLATFGEDEEEWGAEVRRLRLRFLSDLHCDHGRLKRLFTNLDPGNTEIHECPNFIRGGMDHGKHDAGESAETHGAVEETDACNEIAV</sequence>
<gene>
    <name evidence="4" type="ORF">NCGR_LOCUS36593</name>
</gene>
<proteinExistence type="predicted"/>
<keyword evidence="5" id="KW-1185">Reference proteome</keyword>
<accession>A0A811Q8A6</accession>
<dbReference type="Proteomes" id="UP000604825">
    <property type="component" value="Unassembled WGS sequence"/>
</dbReference>
<dbReference type="PANTHER" id="PTHR23155">
    <property type="entry name" value="DISEASE RESISTANCE PROTEIN RP"/>
    <property type="match status" value="1"/>
</dbReference>
<dbReference type="PANTHER" id="PTHR23155:SF950">
    <property type="entry name" value="OS05G0585200 PROTEIN"/>
    <property type="match status" value="1"/>
</dbReference>
<evidence type="ECO:0000256" key="2">
    <source>
        <dbReference type="SAM" id="MobiDB-lite"/>
    </source>
</evidence>
<feature type="compositionally biased region" description="Low complexity" evidence="2">
    <location>
        <begin position="77"/>
        <end position="90"/>
    </location>
</feature>
<dbReference type="InterPro" id="IPR055414">
    <property type="entry name" value="LRR_R13L4/SHOC2-like"/>
</dbReference>
<reference evidence="4" key="1">
    <citation type="submission" date="2020-10" db="EMBL/GenBank/DDBJ databases">
        <authorList>
            <person name="Han B."/>
            <person name="Lu T."/>
            <person name="Zhao Q."/>
            <person name="Huang X."/>
            <person name="Zhao Y."/>
        </authorList>
    </citation>
    <scope>NUCLEOTIDE SEQUENCE</scope>
</reference>
<evidence type="ECO:0000313" key="4">
    <source>
        <dbReference type="EMBL" id="CAD6252947.1"/>
    </source>
</evidence>
<dbReference type="EMBL" id="CAJGYO010000009">
    <property type="protein sequence ID" value="CAD6252947.1"/>
    <property type="molecule type" value="Genomic_DNA"/>
</dbReference>
<protein>
    <recommendedName>
        <fullName evidence="3">Disease resistance R13L4/SHOC-2-like LRR domain-containing protein</fullName>
    </recommendedName>
</protein>
<organism evidence="4 5">
    <name type="scientific">Miscanthus lutarioriparius</name>
    <dbReference type="NCBI Taxonomy" id="422564"/>
    <lineage>
        <taxon>Eukaryota</taxon>
        <taxon>Viridiplantae</taxon>
        <taxon>Streptophyta</taxon>
        <taxon>Embryophyta</taxon>
        <taxon>Tracheophyta</taxon>
        <taxon>Spermatophyta</taxon>
        <taxon>Magnoliopsida</taxon>
        <taxon>Liliopsida</taxon>
        <taxon>Poales</taxon>
        <taxon>Poaceae</taxon>
        <taxon>PACMAD clade</taxon>
        <taxon>Panicoideae</taxon>
        <taxon>Andropogonodae</taxon>
        <taxon>Andropogoneae</taxon>
        <taxon>Saccharinae</taxon>
        <taxon>Miscanthus</taxon>
    </lineage>
</organism>
<evidence type="ECO:0000313" key="5">
    <source>
        <dbReference type="Proteomes" id="UP000604825"/>
    </source>
</evidence>
<name>A0A811Q8A6_9POAL</name>
<feature type="region of interest" description="Disordered" evidence="2">
    <location>
        <begin position="72"/>
        <end position="97"/>
    </location>
</feature>
<evidence type="ECO:0000256" key="1">
    <source>
        <dbReference type="ARBA" id="ARBA00022737"/>
    </source>
</evidence>
<feature type="domain" description="Disease resistance R13L4/SHOC-2-like LRR" evidence="3">
    <location>
        <begin position="295"/>
        <end position="497"/>
    </location>
</feature>
<evidence type="ECO:0000259" key="3">
    <source>
        <dbReference type="Pfam" id="PF23598"/>
    </source>
</evidence>
<dbReference type="InterPro" id="IPR032675">
    <property type="entry name" value="LRR_dom_sf"/>
</dbReference>
<dbReference type="OrthoDB" id="1934998at2759"/>
<keyword evidence="1" id="KW-0677">Repeat</keyword>
<comment type="caution">
    <text evidence="4">The sequence shown here is derived from an EMBL/GenBank/DDBJ whole genome shotgun (WGS) entry which is preliminary data.</text>
</comment>
<dbReference type="SUPFAM" id="SSF52047">
    <property type="entry name" value="RNI-like"/>
    <property type="match status" value="1"/>
</dbReference>
<dbReference type="AlphaFoldDB" id="A0A811Q8A6"/>
<dbReference type="InterPro" id="IPR044974">
    <property type="entry name" value="Disease_R_plants"/>
</dbReference>
<dbReference type="GO" id="GO:0098542">
    <property type="term" value="P:defense response to other organism"/>
    <property type="evidence" value="ECO:0007669"/>
    <property type="project" value="TreeGrafter"/>
</dbReference>
<dbReference type="Pfam" id="PF23598">
    <property type="entry name" value="LRR_14"/>
    <property type="match status" value="1"/>
</dbReference>